<dbReference type="PATRIC" id="fig|1068978.7.peg.2791"/>
<name>A0A076MYN7_AMYME</name>
<accession>A0A076MYN7</accession>
<organism evidence="2 3">
    <name type="scientific">Amycolatopsis methanolica 239</name>
    <dbReference type="NCBI Taxonomy" id="1068978"/>
    <lineage>
        <taxon>Bacteria</taxon>
        <taxon>Bacillati</taxon>
        <taxon>Actinomycetota</taxon>
        <taxon>Actinomycetes</taxon>
        <taxon>Pseudonocardiales</taxon>
        <taxon>Pseudonocardiaceae</taxon>
        <taxon>Amycolatopsis</taxon>
        <taxon>Amycolatopsis methanolica group</taxon>
    </lineage>
</organism>
<evidence type="ECO:0000313" key="3">
    <source>
        <dbReference type="Proteomes" id="UP000062973"/>
    </source>
</evidence>
<gene>
    <name evidence="2" type="ORF">AMETH_2610</name>
</gene>
<proteinExistence type="predicted"/>
<feature type="transmembrane region" description="Helical" evidence="1">
    <location>
        <begin position="100"/>
        <end position="123"/>
    </location>
</feature>
<keyword evidence="1" id="KW-0472">Membrane</keyword>
<keyword evidence="1" id="KW-1133">Transmembrane helix</keyword>
<dbReference type="KEGG" id="amq:AMETH_2610"/>
<dbReference type="HOGENOM" id="CLU_1393782_0_0_11"/>
<feature type="transmembrane region" description="Helical" evidence="1">
    <location>
        <begin position="135"/>
        <end position="152"/>
    </location>
</feature>
<evidence type="ECO:0000313" key="2">
    <source>
        <dbReference type="EMBL" id="AIJ22702.1"/>
    </source>
</evidence>
<evidence type="ECO:0000256" key="1">
    <source>
        <dbReference type="SAM" id="Phobius"/>
    </source>
</evidence>
<dbReference type="STRING" id="1068978.AMETH_2610"/>
<sequence length="195" mass="20423">MLCWLLVRWVRPRADGLLVWAGVVTAVAVNVKFLVLAVRLVAGIGVLVFGPRGLLRRPLLWAGAGIAAAGAAPTVVWQAAHGWPQLAMNAAIAADVYGGRLLFLPGMLAGAGIVVGAVLLVYGVWRLLRAPELRAYRFLGAATAGLTAVFLVTGGRSYYVAGMFAMCWAAAAVSLEAGAAARWWRSPNARGPTSC</sequence>
<dbReference type="AlphaFoldDB" id="A0A076MYN7"/>
<dbReference type="eggNOG" id="COG1807">
    <property type="taxonomic scope" value="Bacteria"/>
</dbReference>
<protein>
    <submittedName>
        <fullName evidence="2">Uncharacterized protein</fullName>
    </submittedName>
</protein>
<feature type="transmembrane region" description="Helical" evidence="1">
    <location>
        <begin position="59"/>
        <end position="80"/>
    </location>
</feature>
<reference evidence="2 3" key="1">
    <citation type="submission" date="2014-07" db="EMBL/GenBank/DDBJ databases">
        <title>Whole Genome Sequence of the Amycolatopsis methanolica 239.</title>
        <authorList>
            <person name="Tang B."/>
        </authorList>
    </citation>
    <scope>NUCLEOTIDE SEQUENCE [LARGE SCALE GENOMIC DNA]</scope>
    <source>
        <strain evidence="2 3">239</strain>
    </source>
</reference>
<keyword evidence="1" id="KW-0812">Transmembrane</keyword>
<dbReference type="EMBL" id="CP009110">
    <property type="protein sequence ID" value="AIJ22702.1"/>
    <property type="molecule type" value="Genomic_DNA"/>
</dbReference>
<keyword evidence="3" id="KW-1185">Reference proteome</keyword>
<feature type="transmembrane region" description="Helical" evidence="1">
    <location>
        <begin position="20"/>
        <end position="47"/>
    </location>
</feature>
<dbReference type="Proteomes" id="UP000062973">
    <property type="component" value="Chromosome"/>
</dbReference>